<dbReference type="FunFam" id="3.20.10.10:FF:000002">
    <property type="entry name" value="D-alanine aminotransferase"/>
    <property type="match status" value="1"/>
</dbReference>
<dbReference type="CDD" id="cd01558">
    <property type="entry name" value="D-AAT_like"/>
    <property type="match status" value="1"/>
</dbReference>
<dbReference type="GO" id="GO:0008652">
    <property type="term" value="P:amino acid biosynthetic process"/>
    <property type="evidence" value="ECO:0007669"/>
    <property type="project" value="UniProtKB-ARBA"/>
</dbReference>
<evidence type="ECO:0000313" key="13">
    <source>
        <dbReference type="EMBL" id="TCS96418.1"/>
    </source>
</evidence>
<dbReference type="InterPro" id="IPR018300">
    <property type="entry name" value="Aminotrans_IV_CS"/>
</dbReference>
<evidence type="ECO:0000313" key="14">
    <source>
        <dbReference type="Proteomes" id="UP000294937"/>
    </source>
</evidence>
<evidence type="ECO:0000256" key="5">
    <source>
        <dbReference type="ARBA" id="ARBA00021779"/>
    </source>
</evidence>
<dbReference type="PANTHER" id="PTHR42743:SF10">
    <property type="entry name" value="D-ALANINE AMINOTRANSFERASE"/>
    <property type="match status" value="1"/>
</dbReference>
<dbReference type="InterPro" id="IPR050571">
    <property type="entry name" value="Class-IV_PLP-Dep_Aminotrnsfr"/>
</dbReference>
<organism evidence="13 14">
    <name type="scientific">Hazenella coriacea</name>
    <dbReference type="NCBI Taxonomy" id="1179467"/>
    <lineage>
        <taxon>Bacteria</taxon>
        <taxon>Bacillati</taxon>
        <taxon>Bacillota</taxon>
        <taxon>Bacilli</taxon>
        <taxon>Bacillales</taxon>
        <taxon>Thermoactinomycetaceae</taxon>
        <taxon>Hazenella</taxon>
    </lineage>
</organism>
<keyword evidence="8 11" id="KW-0663">Pyridoxal phosphate</keyword>
<sequence>MIILYHDRFIERQEANVDIEDRAYQFGDGIYEVVRVYGGKPFCLQEHLERFERNASEIRISLPYSISQLEEHLLQLIKQNQLADGNLYFQISRGTSPRNHAFSDQLQPLIIAYTQTSSRPVKELEYGVGVISDPDIRWLRCDIKSLNLLGAVLSKQKAIDHQCHEAILVRDGHVTEGSSTNIYIVKEGTIWTHPANHLILPGITRAITLQLATQCNIPFNEKPFTLEDLYTADECFLTSTTMEICPIVQVDQKQIGSGMPGPVTKKLQEAFNQEVANQCHS</sequence>
<dbReference type="Proteomes" id="UP000294937">
    <property type="component" value="Unassembled WGS sequence"/>
</dbReference>
<evidence type="ECO:0000256" key="12">
    <source>
        <dbReference type="RuleBase" id="RU004520"/>
    </source>
</evidence>
<dbReference type="FunFam" id="3.30.470.10:FF:000009">
    <property type="entry name" value="D-alanine aminotransferase"/>
    <property type="match status" value="1"/>
</dbReference>
<evidence type="ECO:0000256" key="10">
    <source>
        <dbReference type="RuleBase" id="RU004106"/>
    </source>
</evidence>
<dbReference type="GO" id="GO:0030170">
    <property type="term" value="F:pyridoxal phosphate binding"/>
    <property type="evidence" value="ECO:0007669"/>
    <property type="project" value="InterPro"/>
</dbReference>
<comment type="caution">
    <text evidence="13">The sequence shown here is derived from an EMBL/GenBank/DDBJ whole genome shotgun (WGS) entry which is preliminary data.</text>
</comment>
<evidence type="ECO:0000256" key="4">
    <source>
        <dbReference type="ARBA" id="ARBA00012874"/>
    </source>
</evidence>
<comment type="function">
    <text evidence="12">Acts on the D-isomers of alanine, leucine, aspartate, glutamate, aminobutyrate, norvaline and asparagine. The enzyme transfers an amino group from a substrate D-amino acid to the pyridoxal phosphate cofactor to form pyridoxamine and an alpha-keto acid in the first half-reaction.</text>
</comment>
<dbReference type="AlphaFoldDB" id="A0A4R3LAX1"/>
<keyword evidence="7 13" id="KW-0808">Transferase</keyword>
<evidence type="ECO:0000256" key="7">
    <source>
        <dbReference type="ARBA" id="ARBA00022679"/>
    </source>
</evidence>
<dbReference type="Gene3D" id="3.20.10.10">
    <property type="entry name" value="D-amino Acid Aminotransferase, subunit A, domain 2"/>
    <property type="match status" value="1"/>
</dbReference>
<dbReference type="OrthoDB" id="9805628at2"/>
<dbReference type="NCBIfam" id="TIGR01121">
    <property type="entry name" value="D_amino_aminoT"/>
    <property type="match status" value="1"/>
</dbReference>
<dbReference type="NCBIfam" id="NF005209">
    <property type="entry name" value="PRK06680.1"/>
    <property type="match status" value="1"/>
</dbReference>
<reference evidence="13 14" key="1">
    <citation type="submission" date="2019-03" db="EMBL/GenBank/DDBJ databases">
        <title>Genomic Encyclopedia of Type Strains, Phase IV (KMG-IV): sequencing the most valuable type-strain genomes for metagenomic binning, comparative biology and taxonomic classification.</title>
        <authorList>
            <person name="Goeker M."/>
        </authorList>
    </citation>
    <scope>NUCLEOTIDE SEQUENCE [LARGE SCALE GENOMIC DNA]</scope>
    <source>
        <strain evidence="13 14">DSM 45707</strain>
    </source>
</reference>
<comment type="subunit">
    <text evidence="3">Homodimer.</text>
</comment>
<protein>
    <recommendedName>
        <fullName evidence="5 12">D-alanine aminotransferase</fullName>
        <ecNumber evidence="4 12">2.6.1.21</ecNumber>
    </recommendedName>
</protein>
<dbReference type="GO" id="GO:0046416">
    <property type="term" value="P:D-amino acid metabolic process"/>
    <property type="evidence" value="ECO:0007669"/>
    <property type="project" value="InterPro"/>
</dbReference>
<dbReference type="SUPFAM" id="SSF56752">
    <property type="entry name" value="D-aminoacid aminotransferase-like PLP-dependent enzymes"/>
    <property type="match status" value="1"/>
</dbReference>
<name>A0A4R3LAX1_9BACL</name>
<comment type="similarity">
    <text evidence="2 10">Belongs to the class-IV pyridoxal-phosphate-dependent aminotransferase family.</text>
</comment>
<accession>A0A4R3LAX1</accession>
<dbReference type="GO" id="GO:0005829">
    <property type="term" value="C:cytosol"/>
    <property type="evidence" value="ECO:0007669"/>
    <property type="project" value="TreeGrafter"/>
</dbReference>
<comment type="catalytic activity">
    <reaction evidence="9 12">
        <text>D-alanine + 2-oxoglutarate = D-glutamate + pyruvate</text>
        <dbReference type="Rhea" id="RHEA:15869"/>
        <dbReference type="ChEBI" id="CHEBI:15361"/>
        <dbReference type="ChEBI" id="CHEBI:16810"/>
        <dbReference type="ChEBI" id="CHEBI:29986"/>
        <dbReference type="ChEBI" id="CHEBI:57416"/>
        <dbReference type="EC" id="2.6.1.21"/>
    </reaction>
</comment>
<keyword evidence="14" id="KW-1185">Reference proteome</keyword>
<dbReference type="PANTHER" id="PTHR42743">
    <property type="entry name" value="AMINO-ACID AMINOTRANSFERASE"/>
    <property type="match status" value="1"/>
</dbReference>
<dbReference type="InterPro" id="IPR043131">
    <property type="entry name" value="BCAT-like_N"/>
</dbReference>
<evidence type="ECO:0000256" key="9">
    <source>
        <dbReference type="ARBA" id="ARBA00047911"/>
    </source>
</evidence>
<dbReference type="Pfam" id="PF01063">
    <property type="entry name" value="Aminotran_4"/>
    <property type="match status" value="1"/>
</dbReference>
<dbReference type="GO" id="GO:0046394">
    <property type="term" value="P:carboxylic acid biosynthetic process"/>
    <property type="evidence" value="ECO:0007669"/>
    <property type="project" value="UniProtKB-ARBA"/>
</dbReference>
<dbReference type="RefSeq" id="WP_131922840.1">
    <property type="nucleotide sequence ID" value="NZ_SMAG01000001.1"/>
</dbReference>
<dbReference type="GO" id="GO:0047810">
    <property type="term" value="F:D-alanine-2-oxoglutarate aminotransferase activity"/>
    <property type="evidence" value="ECO:0007669"/>
    <property type="project" value="UniProtKB-EC"/>
</dbReference>
<dbReference type="InterPro" id="IPR001544">
    <property type="entry name" value="Aminotrans_IV"/>
</dbReference>
<dbReference type="Gene3D" id="3.30.470.10">
    <property type="match status" value="1"/>
</dbReference>
<evidence type="ECO:0000256" key="6">
    <source>
        <dbReference type="ARBA" id="ARBA00022576"/>
    </source>
</evidence>
<proteinExistence type="inferred from homology"/>
<evidence type="ECO:0000256" key="8">
    <source>
        <dbReference type="ARBA" id="ARBA00022898"/>
    </source>
</evidence>
<dbReference type="EMBL" id="SMAG01000001">
    <property type="protein sequence ID" value="TCS96418.1"/>
    <property type="molecule type" value="Genomic_DNA"/>
</dbReference>
<evidence type="ECO:0000256" key="11">
    <source>
        <dbReference type="RuleBase" id="RU004516"/>
    </source>
</evidence>
<dbReference type="InterPro" id="IPR043132">
    <property type="entry name" value="BCAT-like_C"/>
</dbReference>
<keyword evidence="6 13" id="KW-0032">Aminotransferase</keyword>
<evidence type="ECO:0000256" key="1">
    <source>
        <dbReference type="ARBA" id="ARBA00001933"/>
    </source>
</evidence>
<dbReference type="InterPro" id="IPR036038">
    <property type="entry name" value="Aminotransferase-like"/>
</dbReference>
<dbReference type="InterPro" id="IPR005784">
    <property type="entry name" value="D_amino_transT"/>
</dbReference>
<dbReference type="EC" id="2.6.1.21" evidence="4 12"/>
<gene>
    <name evidence="13" type="ORF">EDD58_10149</name>
</gene>
<comment type="cofactor">
    <cofactor evidence="1 11">
        <name>pyridoxal 5'-phosphate</name>
        <dbReference type="ChEBI" id="CHEBI:597326"/>
    </cofactor>
</comment>
<evidence type="ECO:0000256" key="3">
    <source>
        <dbReference type="ARBA" id="ARBA00011738"/>
    </source>
</evidence>
<dbReference type="PROSITE" id="PS00770">
    <property type="entry name" value="AA_TRANSFER_CLASS_4"/>
    <property type="match status" value="1"/>
</dbReference>
<evidence type="ECO:0000256" key="2">
    <source>
        <dbReference type="ARBA" id="ARBA00009320"/>
    </source>
</evidence>